<feature type="domain" description="ABC transporter" evidence="4">
    <location>
        <begin position="189"/>
        <end position="412"/>
    </location>
</feature>
<dbReference type="InterPro" id="IPR050095">
    <property type="entry name" value="ECF_ABC_transporter_ATP-bd"/>
</dbReference>
<dbReference type="HOGENOM" id="CLU_000604_45_0_10"/>
<organism evidence="6 8">
    <name type="scientific">Draconibacterium orientale</name>
    <dbReference type="NCBI Taxonomy" id="1168034"/>
    <lineage>
        <taxon>Bacteria</taxon>
        <taxon>Pseudomonadati</taxon>
        <taxon>Bacteroidota</taxon>
        <taxon>Bacteroidia</taxon>
        <taxon>Marinilabiliales</taxon>
        <taxon>Prolixibacteraceae</taxon>
        <taxon>Draconibacterium</taxon>
    </lineage>
</organism>
<keyword evidence="3 6" id="KW-0067">ATP-binding</keyword>
<dbReference type="InterPro" id="IPR003439">
    <property type="entry name" value="ABC_transporter-like_ATP-bd"/>
</dbReference>
<dbReference type="Proteomes" id="UP000023772">
    <property type="component" value="Chromosome"/>
</dbReference>
<keyword evidence="1" id="KW-0813">Transport</keyword>
<evidence type="ECO:0000313" key="7">
    <source>
        <dbReference type="Proteomes" id="UP000023772"/>
    </source>
</evidence>
<evidence type="ECO:0000313" key="8">
    <source>
        <dbReference type="Proteomes" id="UP000181981"/>
    </source>
</evidence>
<dbReference type="Gene3D" id="3.40.50.300">
    <property type="entry name" value="P-loop containing nucleotide triphosphate hydrolases"/>
    <property type="match status" value="2"/>
</dbReference>
<evidence type="ECO:0000256" key="3">
    <source>
        <dbReference type="ARBA" id="ARBA00022840"/>
    </source>
</evidence>
<dbReference type="PANTHER" id="PTHR43553:SF3">
    <property type="entry name" value="ABC TRANSPORTER ATP-BINDING PROTEIN MODF"/>
    <property type="match status" value="1"/>
</dbReference>
<dbReference type="STRING" id="1168034.FH5T_17880"/>
<dbReference type="eggNOG" id="COG1119">
    <property type="taxonomic scope" value="Bacteria"/>
</dbReference>
<dbReference type="PROSITE" id="PS50893">
    <property type="entry name" value="ABC_TRANSPORTER_2"/>
    <property type="match status" value="1"/>
</dbReference>
<dbReference type="InterPro" id="IPR027417">
    <property type="entry name" value="P-loop_NTPase"/>
</dbReference>
<dbReference type="GO" id="GO:0016887">
    <property type="term" value="F:ATP hydrolysis activity"/>
    <property type="evidence" value="ECO:0007669"/>
    <property type="project" value="InterPro"/>
</dbReference>
<dbReference type="EMBL" id="CP007451">
    <property type="protein sequence ID" value="AHW60869.1"/>
    <property type="molecule type" value="Genomic_DNA"/>
</dbReference>
<keyword evidence="2" id="KW-0547">Nucleotide-binding</keyword>
<accession>X5DIE0</accession>
<gene>
    <name evidence="5" type="ORF">FH5T_17880</name>
    <name evidence="6" type="ORF">SAMN05444285_101107</name>
</gene>
<dbReference type="Pfam" id="PF00005">
    <property type="entry name" value="ABC_tran"/>
    <property type="match status" value="1"/>
</dbReference>
<dbReference type="EMBL" id="FOHT01000001">
    <property type="protein sequence ID" value="SES65964.1"/>
    <property type="molecule type" value="Genomic_DNA"/>
</dbReference>
<dbReference type="PANTHER" id="PTHR43553">
    <property type="entry name" value="HEAVY METAL TRANSPORTER"/>
    <property type="match status" value="1"/>
</dbReference>
<proteinExistence type="predicted"/>
<protein>
    <submittedName>
        <fullName evidence="5">ABC transporter</fullName>
    </submittedName>
    <submittedName>
        <fullName evidence="6">Molybdate transport system ATP-binding protein</fullName>
    </submittedName>
</protein>
<evidence type="ECO:0000313" key="6">
    <source>
        <dbReference type="EMBL" id="SES65964.1"/>
    </source>
</evidence>
<evidence type="ECO:0000313" key="5">
    <source>
        <dbReference type="EMBL" id="AHW60869.1"/>
    </source>
</evidence>
<dbReference type="SMART" id="SM00382">
    <property type="entry name" value="AAA"/>
    <property type="match status" value="1"/>
</dbReference>
<evidence type="ECO:0000259" key="4">
    <source>
        <dbReference type="PROSITE" id="PS50893"/>
    </source>
</evidence>
<sequence>MLKHVALNGDDLAMDSAFMKQLLKGECSEHFPELTGKRGVLFSNTTLAKFIEEEFRHDNFELTRSFGRSIRTLSSGEQKKALLEVLMAKQPDFIILDNPFDALDVASVKQLKVRLESIANEMTVIQVFKRKSDLLPFIKHAMRVDKGKVVFADGIEQYLKKFEPEKEIHFSVEIPGPLHEQNLSYNELIKLSDVSVRYRERQILNNINWTIKPGEFWQLKGPNGSGKTTILTMISGDNPKAFGQNIELFGRRKGTGESVWEIKQKIGYFTPSMMELFKRRHTAEQMVISGFHDSIGLYHRPSEIQKHVANEWLKVLGLADKGNRAFVDLSQVHRRMVLIARAMIKHPPLLILDEPSTGLDDKSAALLSALINKIAAESQTAILYVSHRTEPDLKPAFVFELKPGENGSVGEVVG</sequence>
<dbReference type="SUPFAM" id="SSF52540">
    <property type="entry name" value="P-loop containing nucleoside triphosphate hydrolases"/>
    <property type="match status" value="2"/>
</dbReference>
<reference evidence="6 8" key="2">
    <citation type="submission" date="2016-10" db="EMBL/GenBank/DDBJ databases">
        <authorList>
            <person name="de Groot N.N."/>
        </authorList>
    </citation>
    <scope>NUCLEOTIDE SEQUENCE [LARGE SCALE GENOMIC DNA]</scope>
    <source>
        <strain evidence="6 8">DSM 25947</strain>
    </source>
</reference>
<dbReference type="AlphaFoldDB" id="X5DIE0"/>
<keyword evidence="7" id="KW-1185">Reference proteome</keyword>
<dbReference type="GO" id="GO:0043190">
    <property type="term" value="C:ATP-binding cassette (ABC) transporter complex"/>
    <property type="evidence" value="ECO:0007669"/>
    <property type="project" value="TreeGrafter"/>
</dbReference>
<evidence type="ECO:0000256" key="1">
    <source>
        <dbReference type="ARBA" id="ARBA00022448"/>
    </source>
</evidence>
<dbReference type="OrthoDB" id="9789994at2"/>
<dbReference type="GO" id="GO:0042626">
    <property type="term" value="F:ATPase-coupled transmembrane transporter activity"/>
    <property type="evidence" value="ECO:0007669"/>
    <property type="project" value="TreeGrafter"/>
</dbReference>
<dbReference type="GO" id="GO:0005524">
    <property type="term" value="F:ATP binding"/>
    <property type="evidence" value="ECO:0007669"/>
    <property type="project" value="UniProtKB-KW"/>
</dbReference>
<dbReference type="KEGG" id="dori:FH5T_17880"/>
<dbReference type="Proteomes" id="UP000181981">
    <property type="component" value="Unassembled WGS sequence"/>
</dbReference>
<evidence type="ECO:0000256" key="2">
    <source>
        <dbReference type="ARBA" id="ARBA00022741"/>
    </source>
</evidence>
<reference evidence="5 7" key="1">
    <citation type="submission" date="2014-03" db="EMBL/GenBank/DDBJ databases">
        <title>Complete genome sequence of a deeply braunched marine Bacteroidia bacterium Draconibacterium orientale type strain FH5T.</title>
        <authorList>
            <person name="Li X."/>
            <person name="Wang X."/>
            <person name="Xie Z."/>
            <person name="Du Z."/>
            <person name="Chen G."/>
        </authorList>
    </citation>
    <scope>NUCLEOTIDE SEQUENCE [LARGE SCALE GENOMIC DNA]</scope>
    <source>
        <strain evidence="5 7">FH5</strain>
    </source>
</reference>
<dbReference type="RefSeq" id="WP_038561513.1">
    <property type="nucleotide sequence ID" value="NZ_FOHT01000001.1"/>
</dbReference>
<dbReference type="InterPro" id="IPR003593">
    <property type="entry name" value="AAA+_ATPase"/>
</dbReference>
<name>X5DIE0_9BACT</name>